<dbReference type="Proteomes" id="UP000616839">
    <property type="component" value="Unassembled WGS sequence"/>
</dbReference>
<sequence>MEHQTGTGTTTEVVSRANAVLGGLDESLWAARSDTDLIGTVEELEALRSHLTAIESSVLAEIEARGTAKHTLAWGSTADWFTHTAGTHRAEGCRTVRQARVLTTERTATHAALTAGTVSPDAARVIVDAVERLPLDPALRARGEAFLLAEAGRLDATELAKAARHLADVVDPDRAGRRAEQELEREDRAAHHGRFLSIAVDGAGGVRVRGRGTVEDAATIKAALLPLTKPAPTTAAETCAEQGDPRDHGARLWDALVEISRHALATDLPPDSHGARPRLAVTTDLDTLTGRLRDRLPVTDDGLELTPATVRRLACDADLIPIVLGTRSEVLDVGRRQRLVTPALWRALVCRDRHCAFPGCTRPPVMGHAHHIVHWSQGGATSLRNLVLLCGHHHRTLHHTPWEVRIRAADGRPEFRPPPKAGHPPRWIRGRPRRE</sequence>
<dbReference type="RefSeq" id="WP_192143654.1">
    <property type="nucleotide sequence ID" value="NZ_JACYXZ010000003.1"/>
</dbReference>
<dbReference type="EMBL" id="JACYXZ010000003">
    <property type="protein sequence ID" value="MBD8870342.1"/>
    <property type="molecule type" value="Genomic_DNA"/>
</dbReference>
<dbReference type="InterPro" id="IPR003615">
    <property type="entry name" value="HNH_nuc"/>
</dbReference>
<gene>
    <name evidence="4" type="ORF">IE331_11965</name>
</gene>
<dbReference type="GO" id="GO:0008270">
    <property type="term" value="F:zinc ion binding"/>
    <property type="evidence" value="ECO:0007669"/>
    <property type="project" value="InterPro"/>
</dbReference>
<comment type="similarity">
    <text evidence="1">Belongs to the Rv1128c/1148c/1588c/1702c/1945/3466 family.</text>
</comment>
<protein>
    <submittedName>
        <fullName evidence="4">DUF222 domain-containing protein</fullName>
    </submittedName>
</protein>
<dbReference type="CDD" id="cd00085">
    <property type="entry name" value="HNHc"/>
    <property type="match status" value="1"/>
</dbReference>
<dbReference type="Gene3D" id="1.10.30.50">
    <property type="match status" value="1"/>
</dbReference>
<dbReference type="SMART" id="SM00507">
    <property type="entry name" value="HNHc"/>
    <property type="match status" value="1"/>
</dbReference>
<name>A0A927K458_9ACTN</name>
<reference evidence="4" key="1">
    <citation type="submission" date="2020-09" db="EMBL/GenBank/DDBJ databases">
        <title>Nocardioides sp. strain MJB4 16S ribosomal RNA gene Genome sequencing and assembly.</title>
        <authorList>
            <person name="Kim I."/>
        </authorList>
    </citation>
    <scope>NUCLEOTIDE SEQUENCE</scope>
    <source>
        <strain evidence="4">MJB4</strain>
    </source>
</reference>
<organism evidence="4 5">
    <name type="scientific">Nocardioides donggukensis</name>
    <dbReference type="NCBI Taxonomy" id="2774019"/>
    <lineage>
        <taxon>Bacteria</taxon>
        <taxon>Bacillati</taxon>
        <taxon>Actinomycetota</taxon>
        <taxon>Actinomycetes</taxon>
        <taxon>Propionibacteriales</taxon>
        <taxon>Nocardioidaceae</taxon>
        <taxon>Nocardioides</taxon>
    </lineage>
</organism>
<dbReference type="Pfam" id="PF01844">
    <property type="entry name" value="HNH"/>
    <property type="match status" value="1"/>
</dbReference>
<feature type="compositionally biased region" description="Basic residues" evidence="2">
    <location>
        <begin position="426"/>
        <end position="435"/>
    </location>
</feature>
<proteinExistence type="inferred from homology"/>
<keyword evidence="5" id="KW-1185">Reference proteome</keyword>
<dbReference type="GO" id="GO:0003676">
    <property type="term" value="F:nucleic acid binding"/>
    <property type="evidence" value="ECO:0007669"/>
    <property type="project" value="InterPro"/>
</dbReference>
<dbReference type="GO" id="GO:0004519">
    <property type="term" value="F:endonuclease activity"/>
    <property type="evidence" value="ECO:0007669"/>
    <property type="project" value="InterPro"/>
</dbReference>
<evidence type="ECO:0000256" key="2">
    <source>
        <dbReference type="SAM" id="MobiDB-lite"/>
    </source>
</evidence>
<feature type="domain" description="HNH nuclease" evidence="3">
    <location>
        <begin position="343"/>
        <end position="395"/>
    </location>
</feature>
<evidence type="ECO:0000256" key="1">
    <source>
        <dbReference type="ARBA" id="ARBA00023450"/>
    </source>
</evidence>
<accession>A0A927K458</accession>
<dbReference type="AlphaFoldDB" id="A0A927K458"/>
<dbReference type="InterPro" id="IPR003870">
    <property type="entry name" value="DUF222"/>
</dbReference>
<feature type="region of interest" description="Disordered" evidence="2">
    <location>
        <begin position="410"/>
        <end position="435"/>
    </location>
</feature>
<evidence type="ECO:0000259" key="3">
    <source>
        <dbReference type="SMART" id="SM00507"/>
    </source>
</evidence>
<dbReference type="InterPro" id="IPR002711">
    <property type="entry name" value="HNH"/>
</dbReference>
<evidence type="ECO:0000313" key="4">
    <source>
        <dbReference type="EMBL" id="MBD8870342.1"/>
    </source>
</evidence>
<dbReference type="Pfam" id="PF02720">
    <property type="entry name" value="DUF222"/>
    <property type="match status" value="1"/>
</dbReference>
<comment type="caution">
    <text evidence="4">The sequence shown here is derived from an EMBL/GenBank/DDBJ whole genome shotgun (WGS) entry which is preliminary data.</text>
</comment>
<evidence type="ECO:0000313" key="5">
    <source>
        <dbReference type="Proteomes" id="UP000616839"/>
    </source>
</evidence>